<dbReference type="Gene3D" id="1.10.10.10">
    <property type="entry name" value="Winged helix-like DNA-binding domain superfamily/Winged helix DNA-binding domain"/>
    <property type="match status" value="1"/>
</dbReference>
<dbReference type="PROSITE" id="PS00622">
    <property type="entry name" value="HTH_LUXR_1"/>
    <property type="match status" value="1"/>
</dbReference>
<evidence type="ECO:0000259" key="4">
    <source>
        <dbReference type="PROSITE" id="PS50043"/>
    </source>
</evidence>
<dbReference type="GO" id="GO:0003677">
    <property type="term" value="F:DNA binding"/>
    <property type="evidence" value="ECO:0007669"/>
    <property type="project" value="UniProtKB-KW"/>
</dbReference>
<dbReference type="eggNOG" id="COG2197">
    <property type="taxonomic scope" value="Bacteria"/>
</dbReference>
<dbReference type="Pfam" id="PF00196">
    <property type="entry name" value="GerE"/>
    <property type="match status" value="1"/>
</dbReference>
<dbReference type="Gene3D" id="3.30.450.80">
    <property type="entry name" value="Transcription factor LuxR-like, autoinducer-binding domain"/>
    <property type="match status" value="1"/>
</dbReference>
<dbReference type="PROSITE" id="PS50043">
    <property type="entry name" value="HTH_LUXR_2"/>
    <property type="match status" value="1"/>
</dbReference>
<feature type="domain" description="HTH luxR-type" evidence="4">
    <location>
        <begin position="169"/>
        <end position="234"/>
    </location>
</feature>
<dbReference type="InterPro" id="IPR036388">
    <property type="entry name" value="WH-like_DNA-bd_sf"/>
</dbReference>
<dbReference type="CDD" id="cd06170">
    <property type="entry name" value="LuxR_C_like"/>
    <property type="match status" value="1"/>
</dbReference>
<evidence type="ECO:0000313" key="5">
    <source>
        <dbReference type="EMBL" id="EFV96122.1"/>
    </source>
</evidence>
<dbReference type="SUPFAM" id="SSF46894">
    <property type="entry name" value="C-terminal effector domain of the bipartite response regulators"/>
    <property type="match status" value="1"/>
</dbReference>
<dbReference type="GO" id="GO:0006355">
    <property type="term" value="P:regulation of DNA-templated transcription"/>
    <property type="evidence" value="ECO:0007669"/>
    <property type="project" value="InterPro"/>
</dbReference>
<dbReference type="RefSeq" id="WP_005672168.1">
    <property type="nucleotide sequence ID" value="NZ_CP146288.1"/>
</dbReference>
<dbReference type="PRINTS" id="PR00038">
    <property type="entry name" value="HTHLUXR"/>
</dbReference>
<dbReference type="HOGENOM" id="CLU_072786_7_0_4"/>
<evidence type="ECO:0000256" key="3">
    <source>
        <dbReference type="ARBA" id="ARBA00023163"/>
    </source>
</evidence>
<evidence type="ECO:0000313" key="6">
    <source>
        <dbReference type="Proteomes" id="UP000011021"/>
    </source>
</evidence>
<reference evidence="5 6" key="1">
    <citation type="submission" date="2010-12" db="EMBL/GenBank/DDBJ databases">
        <authorList>
            <person name="Muzny D."/>
            <person name="Qin X."/>
            <person name="Deng J."/>
            <person name="Jiang H."/>
            <person name="Liu Y."/>
            <person name="Qu J."/>
            <person name="Song X.-Z."/>
            <person name="Zhang L."/>
            <person name="Thornton R."/>
            <person name="Coyle M."/>
            <person name="Francisco L."/>
            <person name="Jackson L."/>
            <person name="Javaid M."/>
            <person name="Korchina V."/>
            <person name="Kovar C."/>
            <person name="Mata R."/>
            <person name="Mathew T."/>
            <person name="Ngo R."/>
            <person name="Nguyen L."/>
            <person name="Nguyen N."/>
            <person name="Okwuonu G."/>
            <person name="Ongeri F."/>
            <person name="Pham C."/>
            <person name="Simmons D."/>
            <person name="Wilczek-Boney K."/>
            <person name="Hale W."/>
            <person name="Jakkamsetti A."/>
            <person name="Pham P."/>
            <person name="Ruth R."/>
            <person name="San Lucas F."/>
            <person name="Warren J."/>
            <person name="Zhang J."/>
            <person name="Zhao Z."/>
            <person name="Zhou C."/>
            <person name="Zhu D."/>
            <person name="Lee S."/>
            <person name="Bess C."/>
            <person name="Blankenburg K."/>
            <person name="Forbes L."/>
            <person name="Fu Q."/>
            <person name="Gubbala S."/>
            <person name="Hirani K."/>
            <person name="Jayaseelan J.C."/>
            <person name="Lara F."/>
            <person name="Munidasa M."/>
            <person name="Palculict T."/>
            <person name="Patil S."/>
            <person name="Pu L.-L."/>
            <person name="Saada N."/>
            <person name="Tang L."/>
            <person name="Weissenberger G."/>
            <person name="Zhu Y."/>
            <person name="Hemphill L."/>
            <person name="Shang Y."/>
            <person name="Youmans B."/>
            <person name="Ayvaz T."/>
            <person name="Ross M."/>
            <person name="Santibanez J."/>
            <person name="Aqrawi P."/>
            <person name="Gross S."/>
            <person name="Joshi V."/>
            <person name="Fowler G."/>
            <person name="Nazareth L."/>
            <person name="Reid J."/>
            <person name="Worley K."/>
            <person name="Petrosino J."/>
            <person name="Highlander S."/>
            <person name="Gibbs R."/>
        </authorList>
    </citation>
    <scope>NUCLEOTIDE SEQUENCE [LARGE SCALE GENOMIC DNA]</scope>
    <source>
        <strain evidence="5 6">ATCC 51599</strain>
    </source>
</reference>
<dbReference type="Pfam" id="PF03472">
    <property type="entry name" value="Autoind_bind"/>
    <property type="match status" value="1"/>
</dbReference>
<name>E7RTN6_9BURK</name>
<accession>E7RTN6</accession>
<dbReference type="PANTHER" id="PTHR44688:SF16">
    <property type="entry name" value="DNA-BINDING TRANSCRIPTIONAL ACTIVATOR DEVR_DOSR"/>
    <property type="match status" value="1"/>
</dbReference>
<keyword evidence="1" id="KW-0805">Transcription regulation</keyword>
<keyword evidence="6" id="KW-1185">Reference proteome</keyword>
<dbReference type="InterPro" id="IPR016032">
    <property type="entry name" value="Sig_transdc_resp-reg_C-effctor"/>
</dbReference>
<dbReference type="AlphaFoldDB" id="E7RTN6"/>
<proteinExistence type="predicted"/>
<keyword evidence="3" id="KW-0804">Transcription</keyword>
<dbReference type="PANTHER" id="PTHR44688">
    <property type="entry name" value="DNA-BINDING TRANSCRIPTIONAL ACTIVATOR DEVR_DOSR"/>
    <property type="match status" value="1"/>
</dbReference>
<dbReference type="InterPro" id="IPR036693">
    <property type="entry name" value="TF_LuxR_autoind-bd_dom_sf"/>
</dbReference>
<dbReference type="SMART" id="SM00421">
    <property type="entry name" value="HTH_LUXR"/>
    <property type="match status" value="1"/>
</dbReference>
<protein>
    <submittedName>
        <fullName evidence="5">Autoinducer-binding transcriptional regulator BmaR5</fullName>
    </submittedName>
</protein>
<dbReference type="Proteomes" id="UP000011021">
    <property type="component" value="Unassembled WGS sequence"/>
</dbReference>
<gene>
    <name evidence="5" type="primary">bmaR</name>
    <name evidence="5" type="ORF">HMPREF0551_0305</name>
</gene>
<dbReference type="STRING" id="887898.HMPREF0551_0305"/>
<dbReference type="SUPFAM" id="SSF75516">
    <property type="entry name" value="Pheromone-binding domain of LuxR-like quorum-sensing transcription factors"/>
    <property type="match status" value="1"/>
</dbReference>
<dbReference type="InterPro" id="IPR005143">
    <property type="entry name" value="TF_LuxR_autoind-bd_dom"/>
</dbReference>
<comment type="caution">
    <text evidence="5">The sequence shown here is derived from an EMBL/GenBank/DDBJ whole genome shotgun (WGS) entry which is preliminary data.</text>
</comment>
<dbReference type="InterPro" id="IPR000792">
    <property type="entry name" value="Tscrpt_reg_LuxR_C"/>
</dbReference>
<sequence length="237" mass="26966">MDKWQEELIRHHADESTDMRTVFSTIEKAAHALAFDHVAYCYQASLPASKPRITLIDNYPKAWRARYLEAGYLEQDPRLQCGARSQRPIMWTDELFSEVPALWRDSHEHGLCHGWSQSVQDGPGGMGMTSLSRTLPALSAHELNEKYDRMQWLAQMTHTLLSRIIRSQNAARVRHLTSREIEVLKWTADGKSSQDIADILTLSKNTVDFHIKNTVQKLNVPNKTAAVVQAVLLGLIH</sequence>
<keyword evidence="2" id="KW-0238">DNA-binding</keyword>
<evidence type="ECO:0000256" key="1">
    <source>
        <dbReference type="ARBA" id="ARBA00023015"/>
    </source>
</evidence>
<evidence type="ECO:0000256" key="2">
    <source>
        <dbReference type="ARBA" id="ARBA00023125"/>
    </source>
</evidence>
<organism evidence="5 6">
    <name type="scientific">Lautropia mirabilis ATCC 51599</name>
    <dbReference type="NCBI Taxonomy" id="887898"/>
    <lineage>
        <taxon>Bacteria</taxon>
        <taxon>Pseudomonadati</taxon>
        <taxon>Pseudomonadota</taxon>
        <taxon>Betaproteobacteria</taxon>
        <taxon>Burkholderiales</taxon>
        <taxon>Burkholderiaceae</taxon>
        <taxon>Lautropia</taxon>
    </lineage>
</organism>
<dbReference type="EMBL" id="AEQP01000001">
    <property type="protein sequence ID" value="EFV96122.1"/>
    <property type="molecule type" value="Genomic_DNA"/>
</dbReference>